<evidence type="ECO:0000256" key="2">
    <source>
        <dbReference type="SAM" id="Phobius"/>
    </source>
</evidence>
<proteinExistence type="predicted"/>
<feature type="compositionally biased region" description="Low complexity" evidence="1">
    <location>
        <begin position="356"/>
        <end position="373"/>
    </location>
</feature>
<reference evidence="3 4" key="1">
    <citation type="submission" date="2019-06" db="EMBL/GenBank/DDBJ databases">
        <title>Sequencing the genomes of 1000 actinobacteria strains.</title>
        <authorList>
            <person name="Klenk H.-P."/>
        </authorList>
    </citation>
    <scope>NUCLEOTIDE SEQUENCE [LARGE SCALE GENOMIC DNA]</scope>
    <source>
        <strain evidence="3 4">DSM 12362</strain>
    </source>
</reference>
<feature type="region of interest" description="Disordered" evidence="1">
    <location>
        <begin position="273"/>
        <end position="393"/>
    </location>
</feature>
<evidence type="ECO:0000313" key="3">
    <source>
        <dbReference type="EMBL" id="TQM95192.1"/>
    </source>
</evidence>
<evidence type="ECO:0000313" key="4">
    <source>
        <dbReference type="Proteomes" id="UP000315133"/>
    </source>
</evidence>
<sequence>MHRSARRSAWAVRPRAAAATVALAGLLLSVLPGLPAPAVATPAPASVAEEQDDEEQDAPGVRVVLDQVVPAVARVGEPLTLRGRIVNDGDQRHRLGLVTVRAAWSPLVNRADVTHWLEGRDERDAGWFLGQDDVGPVVVPGASVPFSVTVPETGLDALPGDLAVLALEIVATGEAEPGSTGPVPEPVSLRTVVTAARTDRVATPLDTAWVVPLTLPADPDLTSRDDTDRHRAWAAATGPGSPLRTWLEDLTLPSVTWLVDPSVLVPVDPADDLAEEDPEEAPGTGGDGTDAPGTTSEPSPTGREDSDDPAVTSAPGEEEDGGDPGPDRNAASDDADGTPGGEDGSEEDGSPDVDEAGATATAAPDEATSTASPGGLEEGQDLGSRPDDPEEPVTAADVTSGLVALRGLLARADEDQLWWTPVGDPDVAALLEDGQSPATARGVLDLPMADTPVTVERLLRRGRSDVAWPVLAAPGADQVIGLDRYWATRTATPEGLAGIVVPRESLTGGSNAVVGTAARPLQGVDGIVALGVDTRASSLLAGAREDSARSGAGAVTQRLLADSLTAYQQDPDAVRSMLYVPPRATDVPSDVLTALSEGLGEAPWIRTVAAGDLLTAAQATPPVALTGVAPEPSVLGSTITGRVEPGASPLDAASQRRLARLGSSLAGLTEILEDGSAVRSWETLLAHLWSARWRGSQDAWGQAWQGARRPAVQAQRAVHVNPSTVNFLSEQGIVQVTVVNDLPVAVEGVRVELVPDHNILRVIQQPDPVTIGPRSRATVSFTAQAVTRGVTTVNARLTTPNGTTLGDDARVSVRVQPTGVWIYWVLGSLAGLVLVLGLVRARRTAPRSAVVAASGGPDPSSTPTPEENR</sequence>
<name>A0A543KJD9_9MICO</name>
<keyword evidence="2" id="KW-1133">Transmembrane helix</keyword>
<dbReference type="RefSeq" id="WP_141816979.1">
    <property type="nucleotide sequence ID" value="NZ_BAAAIL010000003.1"/>
</dbReference>
<keyword evidence="4" id="KW-1185">Reference proteome</keyword>
<dbReference type="Pfam" id="PF19516">
    <property type="entry name" value="DUF6049"/>
    <property type="match status" value="1"/>
</dbReference>
<feature type="compositionally biased region" description="Low complexity" evidence="1">
    <location>
        <begin position="854"/>
        <end position="869"/>
    </location>
</feature>
<organism evidence="3 4">
    <name type="scientific">Ornithinimicrobium humiphilum</name>
    <dbReference type="NCBI Taxonomy" id="125288"/>
    <lineage>
        <taxon>Bacteria</taxon>
        <taxon>Bacillati</taxon>
        <taxon>Actinomycetota</taxon>
        <taxon>Actinomycetes</taxon>
        <taxon>Micrococcales</taxon>
        <taxon>Ornithinimicrobiaceae</taxon>
        <taxon>Ornithinimicrobium</taxon>
    </lineage>
</organism>
<dbReference type="InterPro" id="IPR046112">
    <property type="entry name" value="DUF6049"/>
</dbReference>
<feature type="compositionally biased region" description="Acidic residues" evidence="1">
    <location>
        <begin position="343"/>
        <end position="355"/>
    </location>
</feature>
<keyword evidence="2" id="KW-0472">Membrane</keyword>
<evidence type="ECO:0000256" key="1">
    <source>
        <dbReference type="SAM" id="MobiDB-lite"/>
    </source>
</evidence>
<accession>A0A543KJD9</accession>
<comment type="caution">
    <text evidence="3">The sequence shown here is derived from an EMBL/GenBank/DDBJ whole genome shotgun (WGS) entry which is preliminary data.</text>
</comment>
<protein>
    <submittedName>
        <fullName evidence="3">Uncharacterized protein</fullName>
    </submittedName>
</protein>
<dbReference type="OrthoDB" id="5137271at2"/>
<gene>
    <name evidence="3" type="ORF">FB476_0025</name>
</gene>
<keyword evidence="2" id="KW-0812">Transmembrane</keyword>
<feature type="transmembrane region" description="Helical" evidence="2">
    <location>
        <begin position="821"/>
        <end position="839"/>
    </location>
</feature>
<dbReference type="EMBL" id="VFPU01000001">
    <property type="protein sequence ID" value="TQM95192.1"/>
    <property type="molecule type" value="Genomic_DNA"/>
</dbReference>
<dbReference type="Proteomes" id="UP000315133">
    <property type="component" value="Unassembled WGS sequence"/>
</dbReference>
<dbReference type="AlphaFoldDB" id="A0A543KJD9"/>
<feature type="region of interest" description="Disordered" evidence="1">
    <location>
        <begin position="847"/>
        <end position="869"/>
    </location>
</feature>